<feature type="region of interest" description="Disordered" evidence="1">
    <location>
        <begin position="48"/>
        <end position="87"/>
    </location>
</feature>
<sequence length="87" mass="9617">MMIGTMQHPKHRKSEIDDLAQRELTRLVFRVMTCHRLQAWSEGTSIAGQRAPEEARPRRGSAARGSRCHGARCGTGVPHRAARADAA</sequence>
<protein>
    <submittedName>
        <fullName evidence="2">Uncharacterized protein</fullName>
    </submittedName>
</protein>
<accession>A0A370BDT7</accession>
<dbReference type="Proteomes" id="UP000253741">
    <property type="component" value="Unassembled WGS sequence"/>
</dbReference>
<comment type="caution">
    <text evidence="2">The sequence shown here is derived from an EMBL/GenBank/DDBJ whole genome shotgun (WGS) entry which is preliminary data.</text>
</comment>
<dbReference type="EMBL" id="QQNA01000005">
    <property type="protein sequence ID" value="RDG39928.1"/>
    <property type="molecule type" value="Genomic_DNA"/>
</dbReference>
<reference evidence="2 3" key="1">
    <citation type="submission" date="2018-07" db="EMBL/GenBank/DDBJ databases">
        <title>Streptomyces species from bats.</title>
        <authorList>
            <person name="Dunlap C."/>
        </authorList>
    </citation>
    <scope>NUCLEOTIDE SEQUENCE [LARGE SCALE GENOMIC DNA]</scope>
    <source>
        <strain evidence="2 3">AC230</strain>
    </source>
</reference>
<name>A0A370BDT7_9ACTN</name>
<evidence type="ECO:0000313" key="2">
    <source>
        <dbReference type="EMBL" id="RDG39928.1"/>
    </source>
</evidence>
<keyword evidence="3" id="KW-1185">Reference proteome</keyword>
<gene>
    <name evidence="2" type="ORF">DVH02_01025</name>
</gene>
<evidence type="ECO:0000256" key="1">
    <source>
        <dbReference type="SAM" id="MobiDB-lite"/>
    </source>
</evidence>
<feature type="compositionally biased region" description="Basic residues" evidence="1">
    <location>
        <begin position="58"/>
        <end position="70"/>
    </location>
</feature>
<dbReference type="AlphaFoldDB" id="A0A370BDT7"/>
<evidence type="ECO:0000313" key="3">
    <source>
        <dbReference type="Proteomes" id="UP000253741"/>
    </source>
</evidence>
<proteinExistence type="predicted"/>
<organism evidence="2 3">
    <name type="scientific">Streptomyces corynorhini</name>
    <dbReference type="NCBI Taxonomy" id="2282652"/>
    <lineage>
        <taxon>Bacteria</taxon>
        <taxon>Bacillati</taxon>
        <taxon>Actinomycetota</taxon>
        <taxon>Actinomycetes</taxon>
        <taxon>Kitasatosporales</taxon>
        <taxon>Streptomycetaceae</taxon>
        <taxon>Streptomyces</taxon>
    </lineage>
</organism>